<keyword evidence="1" id="KW-1133">Transmembrane helix</keyword>
<keyword evidence="3" id="KW-1185">Reference proteome</keyword>
<proteinExistence type="predicted"/>
<dbReference type="STRING" id="933084.A0A067PK84"/>
<dbReference type="Proteomes" id="UP000027265">
    <property type="component" value="Unassembled WGS sequence"/>
</dbReference>
<evidence type="ECO:0000313" key="2">
    <source>
        <dbReference type="EMBL" id="KDQ55318.1"/>
    </source>
</evidence>
<dbReference type="HOGENOM" id="CLU_022883_6_0_1"/>
<feature type="transmembrane region" description="Helical" evidence="1">
    <location>
        <begin position="173"/>
        <end position="192"/>
    </location>
</feature>
<evidence type="ECO:0000256" key="1">
    <source>
        <dbReference type="SAM" id="Phobius"/>
    </source>
</evidence>
<gene>
    <name evidence="2" type="ORF">JAAARDRAFT_195720</name>
</gene>
<dbReference type="EMBL" id="KL197725">
    <property type="protein sequence ID" value="KDQ55318.1"/>
    <property type="molecule type" value="Genomic_DNA"/>
</dbReference>
<feature type="transmembrane region" description="Helical" evidence="1">
    <location>
        <begin position="12"/>
        <end position="31"/>
    </location>
</feature>
<protein>
    <submittedName>
        <fullName evidence="2">Uncharacterized protein</fullName>
    </submittedName>
</protein>
<feature type="transmembrane region" description="Helical" evidence="1">
    <location>
        <begin position="310"/>
        <end position="329"/>
    </location>
</feature>
<feature type="transmembrane region" description="Helical" evidence="1">
    <location>
        <begin position="341"/>
        <end position="363"/>
    </location>
</feature>
<keyword evidence="1" id="KW-0472">Membrane</keyword>
<sequence length="425" mass="47886">MSASDVCYNRTTWGIVSSCLTTVFSCTWVAIHPNIPGPDETSIEIAFSRVGLMLMALIAPELVIVWAMKQWFGARRIAKDHSEHVWTKTHGFFTLMGGFMRVRGKMDVPVEVILPNAISSHLKFDEFPPITEAHIQDRSKRDAISKGLVLAQTMWFILQCLGRAIERLPITELETVTLAFTVLNLATYWFWWNKPADVRYPYTIREQPNEHGDELLEGGNEGGNGAEDRHEGRNGFVRIIVRFNSKVRVVFLSVRGLARMSQPLQRVFTIPYDILAIAFFEPFLRPVPAEGDLQVPTFYAGDLEDREDNLVAWISAPIASVFGVIHCFAWSLEFPSHTQQLIWRVSAVTIALAPLLAMGAFQFRKSRSLRCFGLVNAVFFLLVGATPILYAIARIALLVLAFKSLRSLPPGAFETVCWTTYIPHL</sequence>
<evidence type="ECO:0000313" key="3">
    <source>
        <dbReference type="Proteomes" id="UP000027265"/>
    </source>
</evidence>
<organism evidence="2 3">
    <name type="scientific">Jaapia argillacea MUCL 33604</name>
    <dbReference type="NCBI Taxonomy" id="933084"/>
    <lineage>
        <taxon>Eukaryota</taxon>
        <taxon>Fungi</taxon>
        <taxon>Dikarya</taxon>
        <taxon>Basidiomycota</taxon>
        <taxon>Agaricomycotina</taxon>
        <taxon>Agaricomycetes</taxon>
        <taxon>Agaricomycetidae</taxon>
        <taxon>Jaapiales</taxon>
        <taxon>Jaapiaceae</taxon>
        <taxon>Jaapia</taxon>
    </lineage>
</organism>
<feature type="transmembrane region" description="Helical" evidence="1">
    <location>
        <begin position="46"/>
        <end position="67"/>
    </location>
</feature>
<dbReference type="OrthoDB" id="9451547at2759"/>
<name>A0A067PK84_9AGAM</name>
<feature type="transmembrane region" description="Helical" evidence="1">
    <location>
        <begin position="375"/>
        <end position="402"/>
    </location>
</feature>
<dbReference type="PANTHER" id="PTHR35043">
    <property type="entry name" value="TRANSCRIPTION FACTOR DOMAIN-CONTAINING PROTEIN"/>
    <property type="match status" value="1"/>
</dbReference>
<keyword evidence="1" id="KW-0812">Transmembrane</keyword>
<dbReference type="InParanoid" id="A0A067PK84"/>
<reference evidence="3" key="1">
    <citation type="journal article" date="2014" name="Proc. Natl. Acad. Sci. U.S.A.">
        <title>Extensive sampling of basidiomycete genomes demonstrates inadequacy of the white-rot/brown-rot paradigm for wood decay fungi.</title>
        <authorList>
            <person name="Riley R."/>
            <person name="Salamov A.A."/>
            <person name="Brown D.W."/>
            <person name="Nagy L.G."/>
            <person name="Floudas D."/>
            <person name="Held B.W."/>
            <person name="Levasseur A."/>
            <person name="Lombard V."/>
            <person name="Morin E."/>
            <person name="Otillar R."/>
            <person name="Lindquist E.A."/>
            <person name="Sun H."/>
            <person name="LaButti K.M."/>
            <person name="Schmutz J."/>
            <person name="Jabbour D."/>
            <person name="Luo H."/>
            <person name="Baker S.E."/>
            <person name="Pisabarro A.G."/>
            <person name="Walton J.D."/>
            <person name="Blanchette R.A."/>
            <person name="Henrissat B."/>
            <person name="Martin F."/>
            <person name="Cullen D."/>
            <person name="Hibbett D.S."/>
            <person name="Grigoriev I.V."/>
        </authorList>
    </citation>
    <scope>NUCLEOTIDE SEQUENCE [LARGE SCALE GENOMIC DNA]</scope>
    <source>
        <strain evidence="3">MUCL 33604</strain>
    </source>
</reference>
<dbReference type="AlphaFoldDB" id="A0A067PK84"/>
<accession>A0A067PK84</accession>
<dbReference type="PANTHER" id="PTHR35043:SF7">
    <property type="entry name" value="TRANSCRIPTION FACTOR DOMAIN-CONTAINING PROTEIN"/>
    <property type="match status" value="1"/>
</dbReference>